<evidence type="ECO:0000313" key="2">
    <source>
        <dbReference type="Ensembl" id="ENSFCTP00005008918.1"/>
    </source>
</evidence>
<keyword evidence="1" id="KW-1133">Transmembrane helix</keyword>
<feature type="transmembrane region" description="Helical" evidence="1">
    <location>
        <begin position="6"/>
        <end position="24"/>
    </location>
</feature>
<sequence>MSFANIFSHSIGCLLVLLVVSFAVQKPFILMRSQLFIFAFNSLAFGDVSSKKLLQLRSERFFPDFSSRVLMVSCLTFRSFIHFEFIFVNGVRKWSSFNLLHVAFQFSQHHLLKRLSFFHWMFFPALSKMSWPYVCGSSSGISILFHWSMCLFLCQVLVLLTFSIDFL</sequence>
<organism evidence="2 3">
    <name type="scientific">Felis catus</name>
    <name type="common">Cat</name>
    <name type="synonym">Felis silvestris catus</name>
    <dbReference type="NCBI Taxonomy" id="9685"/>
    <lineage>
        <taxon>Eukaryota</taxon>
        <taxon>Metazoa</taxon>
        <taxon>Chordata</taxon>
        <taxon>Craniata</taxon>
        <taxon>Vertebrata</taxon>
        <taxon>Euteleostomi</taxon>
        <taxon>Mammalia</taxon>
        <taxon>Eutheria</taxon>
        <taxon>Laurasiatheria</taxon>
        <taxon>Carnivora</taxon>
        <taxon>Feliformia</taxon>
        <taxon>Felidae</taxon>
        <taxon>Felinae</taxon>
        <taxon>Felis</taxon>
    </lineage>
</organism>
<evidence type="ECO:0000313" key="3">
    <source>
        <dbReference type="Proteomes" id="UP000823872"/>
    </source>
</evidence>
<reference evidence="2" key="2">
    <citation type="submission" date="2025-08" db="UniProtKB">
        <authorList>
            <consortium name="Ensembl"/>
        </authorList>
    </citation>
    <scope>IDENTIFICATION</scope>
    <source>
        <strain evidence="2">breed Abyssinian</strain>
    </source>
</reference>
<reference evidence="2 3" key="1">
    <citation type="submission" date="2021-02" db="EMBL/GenBank/DDBJ databases">
        <title>Safari Cat Assemblies.</title>
        <authorList>
            <person name="Bredemeyer K.R."/>
            <person name="Murphy W.J."/>
        </authorList>
    </citation>
    <scope>NUCLEOTIDE SEQUENCE [LARGE SCALE GENOMIC DNA]</scope>
</reference>
<proteinExistence type="predicted"/>
<keyword evidence="1" id="KW-0812">Transmembrane</keyword>
<dbReference type="Ensembl" id="ENSFCTT00005013739.1">
    <property type="protein sequence ID" value="ENSFCTP00005008918.1"/>
    <property type="gene ID" value="ENSFCTG00005005039.1"/>
</dbReference>
<name>A0ABI7WF40_FELCA</name>
<reference evidence="2" key="3">
    <citation type="submission" date="2025-09" db="UniProtKB">
        <authorList>
            <consortium name="Ensembl"/>
        </authorList>
    </citation>
    <scope>IDENTIFICATION</scope>
    <source>
        <strain evidence="2">breed Abyssinian</strain>
    </source>
</reference>
<accession>A0ABI7WF40</accession>
<feature type="transmembrane region" description="Helical" evidence="1">
    <location>
        <begin position="143"/>
        <end position="164"/>
    </location>
</feature>
<evidence type="ECO:0000256" key="1">
    <source>
        <dbReference type="SAM" id="Phobius"/>
    </source>
</evidence>
<protein>
    <submittedName>
        <fullName evidence="2">Uncharacterized protein</fullName>
    </submittedName>
</protein>
<dbReference type="Proteomes" id="UP000823872">
    <property type="component" value="Chromosome F1"/>
</dbReference>
<dbReference type="GeneTree" id="ENSGT01140000286561"/>
<keyword evidence="3" id="KW-1185">Reference proteome</keyword>
<keyword evidence="1" id="KW-0472">Membrane</keyword>